<dbReference type="InterPro" id="IPR036140">
    <property type="entry name" value="PFN_sf"/>
</dbReference>
<gene>
    <name evidence="8" type="ORF">FKW77_008813</name>
</gene>
<dbReference type="AlphaFoldDB" id="A0A517LJG1"/>
<comment type="similarity">
    <text evidence="2 6">Belongs to the profilin family.</text>
</comment>
<organism evidence="8 9">
    <name type="scientific">Venturia effusa</name>
    <dbReference type="NCBI Taxonomy" id="50376"/>
    <lineage>
        <taxon>Eukaryota</taxon>
        <taxon>Fungi</taxon>
        <taxon>Dikarya</taxon>
        <taxon>Ascomycota</taxon>
        <taxon>Pezizomycotina</taxon>
        <taxon>Dothideomycetes</taxon>
        <taxon>Pleosporomycetidae</taxon>
        <taxon>Venturiales</taxon>
        <taxon>Venturiaceae</taxon>
        <taxon>Venturia</taxon>
    </lineage>
</organism>
<sequence>MSWQAYIDTSLIGTGNVDSAAIFSVNGKDNWARSADFKVRLHDTEDGNTGKRSKEAEQQLTNSQISPEEMKVLLDGFADPNPLYGSGFHVDGVKYTVIGATDKTIRGKQGKNGMIVAKTTQALLLAHHNENVTTQNCVGTVEALQDYLVGVGY</sequence>
<proteinExistence type="inferred from homology"/>
<evidence type="ECO:0000256" key="3">
    <source>
        <dbReference type="ARBA" id="ARBA00022490"/>
    </source>
</evidence>
<evidence type="ECO:0000256" key="1">
    <source>
        <dbReference type="ARBA" id="ARBA00004245"/>
    </source>
</evidence>
<dbReference type="PANTHER" id="PTHR11604">
    <property type="entry name" value="PROFILIN"/>
    <property type="match status" value="1"/>
</dbReference>
<keyword evidence="5" id="KW-0206">Cytoskeleton</keyword>
<dbReference type="OrthoDB" id="421374at2759"/>
<dbReference type="GO" id="GO:0003785">
    <property type="term" value="F:actin monomer binding"/>
    <property type="evidence" value="ECO:0007669"/>
    <property type="project" value="TreeGrafter"/>
</dbReference>
<dbReference type="Proteomes" id="UP000316270">
    <property type="component" value="Chromosome 13"/>
</dbReference>
<keyword evidence="3" id="KW-0963">Cytoplasm</keyword>
<dbReference type="SMART" id="SM00392">
    <property type="entry name" value="PROF"/>
    <property type="match status" value="1"/>
</dbReference>
<name>A0A517LJG1_9PEZI</name>
<evidence type="ECO:0000313" key="9">
    <source>
        <dbReference type="Proteomes" id="UP000316270"/>
    </source>
</evidence>
<keyword evidence="9" id="KW-1185">Reference proteome</keyword>
<dbReference type="EMBL" id="CP042197">
    <property type="protein sequence ID" value="QDS75778.1"/>
    <property type="molecule type" value="Genomic_DNA"/>
</dbReference>
<protein>
    <recommendedName>
        <fullName evidence="6">Profilin</fullName>
    </recommendedName>
</protein>
<dbReference type="Pfam" id="PF00235">
    <property type="entry name" value="Profilin"/>
    <property type="match status" value="1"/>
</dbReference>
<accession>A0A517LJG1</accession>
<dbReference type="SUPFAM" id="SSF55770">
    <property type="entry name" value="Profilin (actin-binding protein)"/>
    <property type="match status" value="1"/>
</dbReference>
<evidence type="ECO:0000313" key="8">
    <source>
        <dbReference type="EMBL" id="QDS75778.1"/>
    </source>
</evidence>
<dbReference type="CDD" id="cd00148">
    <property type="entry name" value="PROF"/>
    <property type="match status" value="1"/>
</dbReference>
<dbReference type="InterPro" id="IPR048278">
    <property type="entry name" value="PFN"/>
</dbReference>
<dbReference type="GO" id="GO:0005938">
    <property type="term" value="C:cell cortex"/>
    <property type="evidence" value="ECO:0007669"/>
    <property type="project" value="TreeGrafter"/>
</dbReference>
<feature type="compositionally biased region" description="Basic and acidic residues" evidence="7">
    <location>
        <begin position="42"/>
        <end position="57"/>
    </location>
</feature>
<evidence type="ECO:0000256" key="2">
    <source>
        <dbReference type="ARBA" id="ARBA00010058"/>
    </source>
</evidence>
<dbReference type="InterPro" id="IPR027310">
    <property type="entry name" value="Profilin_CS"/>
</dbReference>
<dbReference type="GO" id="GO:0005856">
    <property type="term" value="C:cytoskeleton"/>
    <property type="evidence" value="ECO:0007669"/>
    <property type="project" value="UniProtKB-SubCell"/>
</dbReference>
<evidence type="ECO:0000256" key="7">
    <source>
        <dbReference type="SAM" id="MobiDB-lite"/>
    </source>
</evidence>
<feature type="region of interest" description="Disordered" evidence="7">
    <location>
        <begin position="42"/>
        <end position="62"/>
    </location>
</feature>
<evidence type="ECO:0000256" key="4">
    <source>
        <dbReference type="ARBA" id="ARBA00023203"/>
    </source>
</evidence>
<comment type="subcellular location">
    <subcellularLocation>
        <location evidence="1">Cytoplasm</location>
        <location evidence="1">Cytoskeleton</location>
    </subcellularLocation>
</comment>
<dbReference type="PANTHER" id="PTHR11604:SF0">
    <property type="entry name" value="PROFILIN"/>
    <property type="match status" value="1"/>
</dbReference>
<keyword evidence="4 6" id="KW-0009">Actin-binding</keyword>
<dbReference type="InterPro" id="IPR005455">
    <property type="entry name" value="PFN_euk"/>
</dbReference>
<dbReference type="STRING" id="50376.A0A517LJG1"/>
<evidence type="ECO:0000256" key="5">
    <source>
        <dbReference type="ARBA" id="ARBA00023212"/>
    </source>
</evidence>
<dbReference type="Gene3D" id="3.30.450.30">
    <property type="entry name" value="Dynein light chain 2a, cytoplasmic"/>
    <property type="match status" value="1"/>
</dbReference>
<dbReference type="PROSITE" id="PS00414">
    <property type="entry name" value="PROFILIN"/>
    <property type="match status" value="1"/>
</dbReference>
<reference evidence="8 9" key="1">
    <citation type="submission" date="2019-07" db="EMBL/GenBank/DDBJ databases">
        <title>Finished genome of Venturia effusa.</title>
        <authorList>
            <person name="Young C.A."/>
            <person name="Cox M.P."/>
            <person name="Ganley A.R.D."/>
            <person name="David W.J."/>
        </authorList>
    </citation>
    <scope>NUCLEOTIDE SEQUENCE [LARGE SCALE GENOMIC DNA]</scope>
    <source>
        <strain evidence="9">albino</strain>
    </source>
</reference>
<evidence type="ECO:0000256" key="6">
    <source>
        <dbReference type="RuleBase" id="RU003909"/>
    </source>
</evidence>